<dbReference type="Gene3D" id="1.10.3210.10">
    <property type="entry name" value="Hypothetical protein af1432"/>
    <property type="match status" value="1"/>
</dbReference>
<dbReference type="PROSITE" id="PS51832">
    <property type="entry name" value="HD_GYP"/>
    <property type="match status" value="1"/>
</dbReference>
<dbReference type="EMBL" id="JAQQXT010000002">
    <property type="protein sequence ID" value="MDC8770985.1"/>
    <property type="molecule type" value="Genomic_DNA"/>
</dbReference>
<dbReference type="InterPro" id="IPR037522">
    <property type="entry name" value="HD_GYP_dom"/>
</dbReference>
<comment type="caution">
    <text evidence="2">The sequence shown here is derived from an EMBL/GenBank/DDBJ whole genome shotgun (WGS) entry which is preliminary data.</text>
</comment>
<name>A0ABT5KDB8_9BURK</name>
<protein>
    <recommendedName>
        <fullName evidence="1">HD-GYP domain-containing protein</fullName>
    </recommendedName>
</protein>
<reference evidence="2 3" key="1">
    <citation type="submission" date="2022-10" db="EMBL/GenBank/DDBJ databases">
        <title>Paucibacter sp. hw1 Genome sequencing.</title>
        <authorList>
            <person name="Park S."/>
        </authorList>
    </citation>
    <scope>NUCLEOTIDE SEQUENCE [LARGE SCALE GENOMIC DNA]</scope>
    <source>
        <strain evidence="3">hw1</strain>
    </source>
</reference>
<accession>A0ABT5KDB8</accession>
<dbReference type="RefSeq" id="WP_273599331.1">
    <property type="nucleotide sequence ID" value="NZ_JAQQXT010000002.1"/>
</dbReference>
<dbReference type="InterPro" id="IPR003607">
    <property type="entry name" value="HD/PDEase_dom"/>
</dbReference>
<dbReference type="PANTHER" id="PTHR43155">
    <property type="entry name" value="CYCLIC DI-GMP PHOSPHODIESTERASE PA4108-RELATED"/>
    <property type="match status" value="1"/>
</dbReference>
<evidence type="ECO:0000313" key="2">
    <source>
        <dbReference type="EMBL" id="MDC8770985.1"/>
    </source>
</evidence>
<proteinExistence type="predicted"/>
<dbReference type="PANTHER" id="PTHR43155:SF2">
    <property type="entry name" value="CYCLIC DI-GMP PHOSPHODIESTERASE PA4108"/>
    <property type="match status" value="1"/>
</dbReference>
<feature type="domain" description="HD-GYP" evidence="1">
    <location>
        <begin position="112"/>
        <end position="307"/>
    </location>
</feature>
<keyword evidence="3" id="KW-1185">Reference proteome</keyword>
<gene>
    <name evidence="2" type="ORF">PRZ03_05325</name>
</gene>
<dbReference type="SUPFAM" id="SSF109604">
    <property type="entry name" value="HD-domain/PDEase-like"/>
    <property type="match status" value="1"/>
</dbReference>
<sequence length="371" mass="40106">MPYSLLSAVKHRISVGLGLPFNVYKQDATLLLARGQVLSSQAELDALLQRGALVDLADLQSPCELIRLASPEQLPAIWRQSLQELGAALNASSRPGFAQALDDVTPAVLSLIERDRDLAIFQIIKATDKASVQYGVRHALHCAITSFLVAQRLGWSDSEAHKVFKVALTMDISILELQGQMAEQTTPITPAQRAAVLSHPERSEQILVLSGITDREWLLAVARHHETPDGTGYPKGCREPGDLATLVQRADTYTAMLNPRHGRAAMAADRAGRMMFMQDGSHPMTAALVKEFGLYPPGCFVRLASGETGVVVKRGASVMTPIVAALSSPFGTSLAHPIRRDTAERGYCIHAVLGDHGQLERLPSDALMTLA</sequence>
<evidence type="ECO:0000313" key="3">
    <source>
        <dbReference type="Proteomes" id="UP001221189"/>
    </source>
</evidence>
<evidence type="ECO:0000259" key="1">
    <source>
        <dbReference type="PROSITE" id="PS51832"/>
    </source>
</evidence>
<dbReference type="Proteomes" id="UP001221189">
    <property type="component" value="Unassembled WGS sequence"/>
</dbReference>
<organism evidence="2 3">
    <name type="scientific">Roseateles albus</name>
    <dbReference type="NCBI Taxonomy" id="2987525"/>
    <lineage>
        <taxon>Bacteria</taxon>
        <taxon>Pseudomonadati</taxon>
        <taxon>Pseudomonadota</taxon>
        <taxon>Betaproteobacteria</taxon>
        <taxon>Burkholderiales</taxon>
        <taxon>Sphaerotilaceae</taxon>
        <taxon>Roseateles</taxon>
    </lineage>
</organism>
<dbReference type="CDD" id="cd00077">
    <property type="entry name" value="HDc"/>
    <property type="match status" value="1"/>
</dbReference>
<dbReference type="Pfam" id="PF13487">
    <property type="entry name" value="HD_5"/>
    <property type="match status" value="1"/>
</dbReference>